<dbReference type="Pfam" id="PF15816">
    <property type="entry name" value="TMEM82"/>
    <property type="match status" value="1"/>
</dbReference>
<evidence type="ECO:0000313" key="2">
    <source>
        <dbReference type="EMBL" id="KAL2103583.1"/>
    </source>
</evidence>
<evidence type="ECO:0000256" key="1">
    <source>
        <dbReference type="SAM" id="Phobius"/>
    </source>
</evidence>
<keyword evidence="3" id="KW-1185">Reference proteome</keyword>
<gene>
    <name evidence="2" type="ORF">ACEWY4_000451</name>
</gene>
<dbReference type="PANTHER" id="PTHR35257:SF1">
    <property type="entry name" value="TRANSMEMBRANE PROTEIN 82"/>
    <property type="match status" value="1"/>
</dbReference>
<evidence type="ECO:0000313" key="3">
    <source>
        <dbReference type="Proteomes" id="UP001591681"/>
    </source>
</evidence>
<feature type="transmembrane region" description="Helical" evidence="1">
    <location>
        <begin position="236"/>
        <end position="253"/>
    </location>
</feature>
<keyword evidence="1" id="KW-0812">Transmembrane</keyword>
<proteinExistence type="predicted"/>
<dbReference type="EMBL" id="JBHFQA010000001">
    <property type="protein sequence ID" value="KAL2103583.1"/>
    <property type="molecule type" value="Genomic_DNA"/>
</dbReference>
<feature type="transmembrane region" description="Helical" evidence="1">
    <location>
        <begin position="265"/>
        <end position="284"/>
    </location>
</feature>
<keyword evidence="1" id="KW-1133">Transmembrane helix</keyword>
<evidence type="ECO:0008006" key="4">
    <source>
        <dbReference type="Google" id="ProtNLM"/>
    </source>
</evidence>
<accession>A0ABD1KWN3</accession>
<feature type="transmembrane region" description="Helical" evidence="1">
    <location>
        <begin position="188"/>
        <end position="216"/>
    </location>
</feature>
<dbReference type="InterPro" id="IPR031648">
    <property type="entry name" value="TMEM82"/>
</dbReference>
<keyword evidence="1" id="KW-0472">Membrane</keyword>
<sequence length="343" mass="38414">MLSFFFSLIPSLPSWLLFEISPVDSVLQGVVGACGISVLCNLLRIHVFIEANRIENDNGCEGKSKPRTDNRRWLPEAFQFWILTGILALVGSRVASLVVLEFCLRAISARITTGADSHDGYTEKLLVQCQFSVGCALSCSLNFLHKEAPHRWMSLLLVTALSWYLTSQCSRLYQHVKSLFHLHSSQRYCGICIGLFTSGSSILPYLCCILILIFTVAATAALTSINQQFSSAGEAVRFWTPLTICYTLLVMYMQEDQQRQPISQTTLQTVVVRLGGLLLLMLMVGQWADMLHIVICFLGEAMCLIPTEDLLNAIESVSMTYRNIPSLTPTFMCLCYRIYCVFN</sequence>
<protein>
    <recommendedName>
        <fullName evidence="4">Transmembrane protein 82</fullName>
    </recommendedName>
</protein>
<reference evidence="2 3" key="1">
    <citation type="submission" date="2024-09" db="EMBL/GenBank/DDBJ databases">
        <title>A chromosome-level genome assembly of Gray's grenadier anchovy, Coilia grayii.</title>
        <authorList>
            <person name="Fu Z."/>
        </authorList>
    </citation>
    <scope>NUCLEOTIDE SEQUENCE [LARGE SCALE GENOMIC DNA]</scope>
    <source>
        <strain evidence="2">G4</strain>
        <tissue evidence="2">Muscle</tissue>
    </source>
</reference>
<feature type="transmembrane region" description="Helical" evidence="1">
    <location>
        <begin position="80"/>
        <end position="104"/>
    </location>
</feature>
<dbReference type="PANTHER" id="PTHR35257">
    <property type="entry name" value="TRANSMEMBRANE PROTEIN 82"/>
    <property type="match status" value="1"/>
</dbReference>
<dbReference type="AlphaFoldDB" id="A0ABD1KWN3"/>
<comment type="caution">
    <text evidence="2">The sequence shown here is derived from an EMBL/GenBank/DDBJ whole genome shotgun (WGS) entry which is preliminary data.</text>
</comment>
<organism evidence="2 3">
    <name type="scientific">Coilia grayii</name>
    <name type="common">Gray's grenadier anchovy</name>
    <dbReference type="NCBI Taxonomy" id="363190"/>
    <lineage>
        <taxon>Eukaryota</taxon>
        <taxon>Metazoa</taxon>
        <taxon>Chordata</taxon>
        <taxon>Craniata</taxon>
        <taxon>Vertebrata</taxon>
        <taxon>Euteleostomi</taxon>
        <taxon>Actinopterygii</taxon>
        <taxon>Neopterygii</taxon>
        <taxon>Teleostei</taxon>
        <taxon>Clupei</taxon>
        <taxon>Clupeiformes</taxon>
        <taxon>Clupeoidei</taxon>
        <taxon>Engraulidae</taxon>
        <taxon>Coilinae</taxon>
        <taxon>Coilia</taxon>
    </lineage>
</organism>
<dbReference type="Proteomes" id="UP001591681">
    <property type="component" value="Unassembled WGS sequence"/>
</dbReference>
<name>A0ABD1KWN3_9TELE</name>